<sequence>MSVNPSEKETLSIIGKAASKNGNERLRHPSDVDVNLPSVVITKESKSGFVKQSPEKIVGNGNLQLNVEQHGPVKTALSVSRRSSVASSIMTSWRVATTAVIASNALQDTKKEVVRKMRDSSANIPVLPLPLAVGFLVCNCLVPGLGTILSGFTFFCVATTLDQEDRELVKPKAPGMMCTNLLIGTAQLFTVTFLLVGWFWSISWGLTMVYLALDHNDRSSRPTNLKRLPP</sequence>
<proteinExistence type="predicted"/>
<evidence type="ECO:0000313" key="5">
    <source>
        <dbReference type="EMBL" id="CAK8692558.1"/>
    </source>
</evidence>
<dbReference type="PANTHER" id="PTHR21676">
    <property type="entry name" value="PROTEIN STUM"/>
    <property type="match status" value="1"/>
</dbReference>
<comment type="caution">
    <text evidence="5">The sequence shown here is derived from an EMBL/GenBank/DDBJ whole genome shotgun (WGS) entry which is preliminary data.</text>
</comment>
<reference evidence="5 6" key="1">
    <citation type="submission" date="2024-02" db="EMBL/GenBank/DDBJ databases">
        <authorList>
            <person name="Daric V."/>
            <person name="Darras S."/>
        </authorList>
    </citation>
    <scope>NUCLEOTIDE SEQUENCE [LARGE SCALE GENOMIC DNA]</scope>
</reference>
<comment type="subcellular location">
    <subcellularLocation>
        <location evidence="1">Membrane</location>
        <topology evidence="1">Multi-pass membrane protein</topology>
    </subcellularLocation>
</comment>
<keyword evidence="3" id="KW-1133">Transmembrane helix</keyword>
<name>A0ABP0GLC7_CLALP</name>
<dbReference type="EMBL" id="CAWYQH010000130">
    <property type="protein sequence ID" value="CAK8692558.1"/>
    <property type="molecule type" value="Genomic_DNA"/>
</dbReference>
<keyword evidence="6" id="KW-1185">Reference proteome</keyword>
<evidence type="ECO:0000313" key="6">
    <source>
        <dbReference type="Proteomes" id="UP001642483"/>
    </source>
</evidence>
<gene>
    <name evidence="5" type="ORF">CVLEPA_LOCUS25816</name>
</gene>
<evidence type="ECO:0000256" key="1">
    <source>
        <dbReference type="ARBA" id="ARBA00004141"/>
    </source>
</evidence>
<organism evidence="5 6">
    <name type="scientific">Clavelina lepadiformis</name>
    <name type="common">Light-bulb sea squirt</name>
    <name type="synonym">Ascidia lepadiformis</name>
    <dbReference type="NCBI Taxonomy" id="159417"/>
    <lineage>
        <taxon>Eukaryota</taxon>
        <taxon>Metazoa</taxon>
        <taxon>Chordata</taxon>
        <taxon>Tunicata</taxon>
        <taxon>Ascidiacea</taxon>
        <taxon>Aplousobranchia</taxon>
        <taxon>Clavelinidae</taxon>
        <taxon>Clavelina</taxon>
    </lineage>
</organism>
<dbReference type="InterPro" id="IPR026673">
    <property type="entry name" value="SPEC3/Stum"/>
</dbReference>
<evidence type="ECO:0008006" key="7">
    <source>
        <dbReference type="Google" id="ProtNLM"/>
    </source>
</evidence>
<evidence type="ECO:0000256" key="2">
    <source>
        <dbReference type="ARBA" id="ARBA00022692"/>
    </source>
</evidence>
<keyword evidence="2" id="KW-0812">Transmembrane</keyword>
<dbReference type="PANTHER" id="PTHR21676:SF1">
    <property type="entry name" value="PROTEIN STUM HOMOLOG"/>
    <property type="match status" value="1"/>
</dbReference>
<protein>
    <recommendedName>
        <fullName evidence="7">Protein SPEC3</fullName>
    </recommendedName>
</protein>
<accession>A0ABP0GLC7</accession>
<evidence type="ECO:0000256" key="3">
    <source>
        <dbReference type="ARBA" id="ARBA00022989"/>
    </source>
</evidence>
<keyword evidence="4" id="KW-0472">Membrane</keyword>
<dbReference type="Proteomes" id="UP001642483">
    <property type="component" value="Unassembled WGS sequence"/>
</dbReference>
<evidence type="ECO:0000256" key="4">
    <source>
        <dbReference type="ARBA" id="ARBA00023136"/>
    </source>
</evidence>
<dbReference type="Pfam" id="PF15795">
    <property type="entry name" value="Spec3"/>
    <property type="match status" value="1"/>
</dbReference>